<keyword evidence="3" id="KW-1185">Reference proteome</keyword>
<keyword evidence="1" id="KW-0812">Transmembrane</keyword>
<protein>
    <submittedName>
        <fullName evidence="2">Uncharacterized protein</fullName>
    </submittedName>
</protein>
<evidence type="ECO:0000313" key="3">
    <source>
        <dbReference type="Proteomes" id="UP000250321"/>
    </source>
</evidence>
<accession>A0A314ZPH3</accession>
<keyword evidence="1" id="KW-0472">Membrane</keyword>
<feature type="transmembrane region" description="Helical" evidence="1">
    <location>
        <begin position="7"/>
        <end position="25"/>
    </location>
</feature>
<name>A0A314ZPH3_PRUYE</name>
<evidence type="ECO:0000256" key="1">
    <source>
        <dbReference type="SAM" id="Phobius"/>
    </source>
</evidence>
<comment type="caution">
    <text evidence="2">The sequence shown here is derived from an EMBL/GenBank/DDBJ whole genome shotgun (WGS) entry which is preliminary data.</text>
</comment>
<gene>
    <name evidence="2" type="ORF">Pyn_03343</name>
</gene>
<dbReference type="Proteomes" id="UP000250321">
    <property type="component" value="Unassembled WGS sequence"/>
</dbReference>
<sequence>MLCLCKFSLIFWFLSWKICGFLLILDDYIWNNPNILVYQKVWRELKYLNPRNILVYQKVWCELKYLNPRNILVYQKVWSELKYLNPRNILVYQKVWSELKYLNPSQICSRFKELNSCEIEMTYAIGNHSACLLQDDMDVRVLHMSISNENKNLVDIDIVRGGGTLVVKGVQDDIDSSDNEDSNSTDENECLGLESVAVVIRLWRLMENLAYR</sequence>
<dbReference type="AlphaFoldDB" id="A0A314ZPH3"/>
<keyword evidence="1" id="KW-1133">Transmembrane helix</keyword>
<dbReference type="EMBL" id="PJQY01000081">
    <property type="protein sequence ID" value="PQQ19118.1"/>
    <property type="molecule type" value="Genomic_DNA"/>
</dbReference>
<proteinExistence type="predicted"/>
<organism evidence="2 3">
    <name type="scientific">Prunus yedoensis var. nudiflora</name>
    <dbReference type="NCBI Taxonomy" id="2094558"/>
    <lineage>
        <taxon>Eukaryota</taxon>
        <taxon>Viridiplantae</taxon>
        <taxon>Streptophyta</taxon>
        <taxon>Embryophyta</taxon>
        <taxon>Tracheophyta</taxon>
        <taxon>Spermatophyta</taxon>
        <taxon>Magnoliopsida</taxon>
        <taxon>eudicotyledons</taxon>
        <taxon>Gunneridae</taxon>
        <taxon>Pentapetalae</taxon>
        <taxon>rosids</taxon>
        <taxon>fabids</taxon>
        <taxon>Rosales</taxon>
        <taxon>Rosaceae</taxon>
        <taxon>Amygdaloideae</taxon>
        <taxon>Amygdaleae</taxon>
        <taxon>Prunus</taxon>
    </lineage>
</organism>
<reference evidence="2 3" key="1">
    <citation type="submission" date="2018-02" db="EMBL/GenBank/DDBJ databases">
        <title>Draft genome of wild Prunus yedoensis var. nudiflora.</title>
        <authorList>
            <person name="Baek S."/>
            <person name="Kim J.-H."/>
            <person name="Choi K."/>
            <person name="Kim G.-B."/>
            <person name="Cho A."/>
            <person name="Jang H."/>
            <person name="Shin C.-H."/>
            <person name="Yu H.-J."/>
            <person name="Mun J.-H."/>
        </authorList>
    </citation>
    <scope>NUCLEOTIDE SEQUENCE [LARGE SCALE GENOMIC DNA]</scope>
    <source>
        <strain evidence="3">cv. Jeju island</strain>
        <tissue evidence="2">Leaf</tissue>
    </source>
</reference>
<evidence type="ECO:0000313" key="2">
    <source>
        <dbReference type="EMBL" id="PQQ19118.1"/>
    </source>
</evidence>